<proteinExistence type="predicted"/>
<sequence length="311" mass="34871">PNNECESDLYFVVEEDANDTDRYSSDSQQSYEAKLKYLKEYNKEYRISIYNRGPTEAAGVVLKFKYHGNVNIYLRQGLNEIELDRVYPGLVDPASGVLRPSKTVMLPIGYAPEGGYATPTALNISLRSGTLDVNPSNNDMNITFTMVNVPNIRISIASSLPFSEFVYDNRTKPSDLPLGDQRIGLTDIGPMIKHAYQIEHIGDAGELEDVTISIKVPISLKPYSQYSKYRADYLLYLFNNVYQPGNDGHEIPVRPRVIQFDGSGGFSKIADCIAEDPEIPVVNQRGLTAIDTKATLKPGESFTNYPHHWSW</sequence>
<dbReference type="AlphaFoldDB" id="A0ABD2PW21"/>
<gene>
    <name evidence="1" type="ORF">Ciccas_009767</name>
</gene>
<protein>
    <submittedName>
        <fullName evidence="1">Uncharacterized protein</fullName>
    </submittedName>
</protein>
<keyword evidence="2" id="KW-1185">Reference proteome</keyword>
<organism evidence="1 2">
    <name type="scientific">Cichlidogyrus casuarinus</name>
    <dbReference type="NCBI Taxonomy" id="1844966"/>
    <lineage>
        <taxon>Eukaryota</taxon>
        <taxon>Metazoa</taxon>
        <taxon>Spiralia</taxon>
        <taxon>Lophotrochozoa</taxon>
        <taxon>Platyhelminthes</taxon>
        <taxon>Monogenea</taxon>
        <taxon>Monopisthocotylea</taxon>
        <taxon>Dactylogyridea</taxon>
        <taxon>Ancyrocephalidae</taxon>
        <taxon>Cichlidogyrus</taxon>
    </lineage>
</organism>
<feature type="non-terminal residue" evidence="1">
    <location>
        <position position="1"/>
    </location>
</feature>
<evidence type="ECO:0000313" key="2">
    <source>
        <dbReference type="Proteomes" id="UP001626550"/>
    </source>
</evidence>
<dbReference type="Proteomes" id="UP001626550">
    <property type="component" value="Unassembled WGS sequence"/>
</dbReference>
<accession>A0ABD2PW21</accession>
<reference evidence="1 2" key="1">
    <citation type="submission" date="2024-11" db="EMBL/GenBank/DDBJ databases">
        <title>Adaptive evolution of stress response genes in parasites aligns with host niche diversity.</title>
        <authorList>
            <person name="Hahn C."/>
            <person name="Resl P."/>
        </authorList>
    </citation>
    <scope>NUCLEOTIDE SEQUENCE [LARGE SCALE GENOMIC DNA]</scope>
    <source>
        <strain evidence="1">EGGRZ-B1_66</strain>
        <tissue evidence="1">Body</tissue>
    </source>
</reference>
<comment type="caution">
    <text evidence="1">The sequence shown here is derived from an EMBL/GenBank/DDBJ whole genome shotgun (WGS) entry which is preliminary data.</text>
</comment>
<evidence type="ECO:0000313" key="1">
    <source>
        <dbReference type="EMBL" id="KAL3311648.1"/>
    </source>
</evidence>
<name>A0ABD2PW21_9PLAT</name>
<dbReference type="EMBL" id="JBJKFK010002091">
    <property type="protein sequence ID" value="KAL3311648.1"/>
    <property type="molecule type" value="Genomic_DNA"/>
</dbReference>